<dbReference type="Proteomes" id="UP001162031">
    <property type="component" value="Unassembled WGS sequence"/>
</dbReference>
<proteinExistence type="predicted"/>
<comment type="caution">
    <text evidence="1">The sequence shown here is derived from an EMBL/GenBank/DDBJ whole genome shotgun (WGS) entry which is preliminary data.</text>
</comment>
<evidence type="ECO:0000313" key="2">
    <source>
        <dbReference type="Proteomes" id="UP001162031"/>
    </source>
</evidence>
<keyword evidence="2" id="KW-1185">Reference proteome</keyword>
<name>A0AAV0UNQ8_HYABA</name>
<dbReference type="EMBL" id="CANTFL010001387">
    <property type="protein sequence ID" value="CAI5738602.1"/>
    <property type="molecule type" value="Genomic_DNA"/>
</dbReference>
<dbReference type="AlphaFoldDB" id="A0AAV0UNQ8"/>
<sequence>METRDTTVADDVAAVRRYWGSEQEYSNDELFAIAQRQWESEHRSGGDAAREFVLQMVANRLEDQLLTWLLQSQVNDTIEDIQTLLDVCLHPCSTENGLGLLETTLDALVTAAVVRAAACDRSAENRVRQIAEIAGVVEAKSTKDSRARDVLRALGKCGSNIDDVDGMTVFSELPCVLDTGLFSSKSARVLMDEAEQVILLQQAELDRVRGSNEGCADVEAREGCPLASNMLWGLAKQMVELIRSKTNQNAFREDCRTDLDIAVDAVECMTNLEAYLEMKGEISLPCGSDRSDQVAADEDAEPSAIELLSSIQVLSDTGEFVSNEAIERAVDELSAIEKLDVIAVQASFLLGVQMRLEVCFLDRFEATKSELERQIISIFNRLVDKAPDSKHTASLVILAAFCPRQVVQQCILGARAGVLHQDLCTEVLQALPLLLEWNENVTYGCGTMFECELQRAVLDVCSNQNTFDRESQNMMSLLQSVVEIPKSGLLHPNIPVMTVSRLVDKVVSPVCCRTGVNARTQLNLYTLVQQLFEHFATTDACATADRSALQNFFQLILGAVRSCDANDLTSRVHVHEKLLLVLKNIMELIPGPVSMAQQLDRPLHPSLWTLLRIFYGDIVNRELCKGWDDVALVKAYAQAQSIGDLHASLPLHVQSVTSAIQVLLWELIWNSTQSEQLNPTFGRAEAWSLLDVIAGPNVFKTDSAVCTIEGSLLIQRAVASIMLACGSVIFQALLDKIIPRLLRCEPNESNAEPNESNVTSGDSLELPKWAADKLFQHSEGELQIPCRLVATHLEMRYVATCWRLLDTTREATATTDAQVLESLSHVLAAQDRAVSSSQGSLSGTLFCVQWLCFVASTAGELQSDTGPPSTTLQIQLELLLLRALHQLERLKGLSASEAQFSQGFVAAWLAYLPFGQFKKVLSFIASRTNN</sequence>
<protein>
    <submittedName>
        <fullName evidence="1">Uncharacterized protein</fullName>
    </submittedName>
</protein>
<gene>
    <name evidence="1" type="ORF">HBR001_LOCUS7541</name>
</gene>
<reference evidence="1" key="1">
    <citation type="submission" date="2022-12" db="EMBL/GenBank/DDBJ databases">
        <authorList>
            <person name="Webb A."/>
        </authorList>
    </citation>
    <scope>NUCLEOTIDE SEQUENCE</scope>
    <source>
        <strain evidence="1">Hp1</strain>
    </source>
</reference>
<accession>A0AAV0UNQ8</accession>
<organism evidence="1 2">
    <name type="scientific">Hyaloperonospora brassicae</name>
    <name type="common">Brassica downy mildew</name>
    <name type="synonym">Peronospora brassicae</name>
    <dbReference type="NCBI Taxonomy" id="162125"/>
    <lineage>
        <taxon>Eukaryota</taxon>
        <taxon>Sar</taxon>
        <taxon>Stramenopiles</taxon>
        <taxon>Oomycota</taxon>
        <taxon>Peronosporomycetes</taxon>
        <taxon>Peronosporales</taxon>
        <taxon>Peronosporaceae</taxon>
        <taxon>Hyaloperonospora</taxon>
    </lineage>
</organism>
<evidence type="ECO:0000313" key="1">
    <source>
        <dbReference type="EMBL" id="CAI5738602.1"/>
    </source>
</evidence>